<dbReference type="PROSITE" id="PS50994">
    <property type="entry name" value="INTEGRASE"/>
    <property type="match status" value="1"/>
</dbReference>
<dbReference type="GO" id="GO:0003887">
    <property type="term" value="F:DNA-directed DNA polymerase activity"/>
    <property type="evidence" value="ECO:0007669"/>
    <property type="project" value="UniProtKB-KW"/>
</dbReference>
<keyword evidence="18" id="KW-1185">Reference proteome</keyword>
<dbReference type="Gene3D" id="3.30.420.10">
    <property type="entry name" value="Ribonuclease H-like superfamily/Ribonuclease H"/>
    <property type="match status" value="1"/>
</dbReference>
<accession>A0A0L6UV29</accession>
<feature type="region of interest" description="Disordered" evidence="15">
    <location>
        <begin position="1"/>
        <end position="21"/>
    </location>
</feature>
<name>A0A0L6UV29_9BASI</name>
<dbReference type="GO" id="GO:0016787">
    <property type="term" value="F:hydrolase activity"/>
    <property type="evidence" value="ECO:0007669"/>
    <property type="project" value="UniProtKB-KW"/>
</dbReference>
<dbReference type="GO" id="GO:0004519">
    <property type="term" value="F:endonuclease activity"/>
    <property type="evidence" value="ECO:0007669"/>
    <property type="project" value="UniProtKB-KW"/>
</dbReference>
<keyword evidence="8" id="KW-0694">RNA-binding</keyword>
<evidence type="ECO:0000256" key="8">
    <source>
        <dbReference type="ARBA" id="ARBA00022884"/>
    </source>
</evidence>
<evidence type="ECO:0000256" key="2">
    <source>
        <dbReference type="ARBA" id="ARBA00022695"/>
    </source>
</evidence>
<evidence type="ECO:0000256" key="12">
    <source>
        <dbReference type="ARBA" id="ARBA00023172"/>
    </source>
</evidence>
<keyword evidence="2" id="KW-0548">Nucleotidyltransferase</keyword>
<comment type="caution">
    <text evidence="17">The sequence shown here is derived from an EMBL/GenBank/DDBJ whole genome shotgun (WGS) entry which is preliminary data.</text>
</comment>
<dbReference type="VEuPathDB" id="FungiDB:VP01_3613g1"/>
<dbReference type="AlphaFoldDB" id="A0A0L6UV29"/>
<comment type="catalytic activity">
    <reaction evidence="14">
        <text>DNA(n) + a 2'-deoxyribonucleoside 5'-triphosphate = DNA(n+1) + diphosphate</text>
        <dbReference type="Rhea" id="RHEA:22508"/>
        <dbReference type="Rhea" id="RHEA-COMP:17339"/>
        <dbReference type="Rhea" id="RHEA-COMP:17340"/>
        <dbReference type="ChEBI" id="CHEBI:33019"/>
        <dbReference type="ChEBI" id="CHEBI:61560"/>
        <dbReference type="ChEBI" id="CHEBI:173112"/>
        <dbReference type="EC" id="2.7.7.7"/>
    </reaction>
</comment>
<evidence type="ECO:0000313" key="18">
    <source>
        <dbReference type="Proteomes" id="UP000037035"/>
    </source>
</evidence>
<dbReference type="GO" id="GO:0046872">
    <property type="term" value="F:metal ion binding"/>
    <property type="evidence" value="ECO:0007669"/>
    <property type="project" value="UniProtKB-KW"/>
</dbReference>
<dbReference type="InterPro" id="IPR039537">
    <property type="entry name" value="Retrotran_Ty1/copia-like"/>
</dbReference>
<dbReference type="Pfam" id="PF00665">
    <property type="entry name" value="rve"/>
    <property type="match status" value="1"/>
</dbReference>
<dbReference type="GO" id="GO:0003723">
    <property type="term" value="F:RNA binding"/>
    <property type="evidence" value="ECO:0007669"/>
    <property type="project" value="UniProtKB-KW"/>
</dbReference>
<organism evidence="17 18">
    <name type="scientific">Puccinia sorghi</name>
    <dbReference type="NCBI Taxonomy" id="27349"/>
    <lineage>
        <taxon>Eukaryota</taxon>
        <taxon>Fungi</taxon>
        <taxon>Dikarya</taxon>
        <taxon>Basidiomycota</taxon>
        <taxon>Pucciniomycotina</taxon>
        <taxon>Pucciniomycetes</taxon>
        <taxon>Pucciniales</taxon>
        <taxon>Pucciniaceae</taxon>
        <taxon>Puccinia</taxon>
    </lineage>
</organism>
<dbReference type="EMBL" id="LAVV01008628">
    <property type="protein sequence ID" value="KNZ52334.1"/>
    <property type="molecule type" value="Genomic_DNA"/>
</dbReference>
<gene>
    <name evidence="17" type="ORF">VP01_3613g1</name>
</gene>
<keyword evidence="11" id="KW-0239">DNA-directed DNA polymerase</keyword>
<evidence type="ECO:0000256" key="1">
    <source>
        <dbReference type="ARBA" id="ARBA00022578"/>
    </source>
</evidence>
<evidence type="ECO:0000256" key="10">
    <source>
        <dbReference type="ARBA" id="ARBA00022918"/>
    </source>
</evidence>
<keyword evidence="5" id="KW-0255">Endonuclease</keyword>
<evidence type="ECO:0000313" key="17">
    <source>
        <dbReference type="EMBL" id="KNZ52334.1"/>
    </source>
</evidence>
<feature type="region of interest" description="Disordered" evidence="15">
    <location>
        <begin position="206"/>
        <end position="247"/>
    </location>
</feature>
<evidence type="ECO:0000256" key="9">
    <source>
        <dbReference type="ARBA" id="ARBA00022908"/>
    </source>
</evidence>
<dbReference type="PANTHER" id="PTHR42648:SF11">
    <property type="entry name" value="TRANSPOSON TY4-P GAG-POL POLYPROTEIN"/>
    <property type="match status" value="1"/>
</dbReference>
<evidence type="ECO:0000256" key="6">
    <source>
        <dbReference type="ARBA" id="ARBA00022801"/>
    </source>
</evidence>
<evidence type="ECO:0000256" key="13">
    <source>
        <dbReference type="ARBA" id="ARBA00048173"/>
    </source>
</evidence>
<feature type="domain" description="Integrase catalytic" evidence="16">
    <location>
        <begin position="432"/>
        <end position="608"/>
    </location>
</feature>
<dbReference type="InterPro" id="IPR012337">
    <property type="entry name" value="RNaseH-like_sf"/>
</dbReference>
<evidence type="ECO:0000256" key="7">
    <source>
        <dbReference type="ARBA" id="ARBA00022842"/>
    </source>
</evidence>
<keyword evidence="11" id="KW-0808">Transferase</keyword>
<keyword evidence="6" id="KW-0378">Hydrolase</keyword>
<dbReference type="OrthoDB" id="2194574at2759"/>
<evidence type="ECO:0000256" key="4">
    <source>
        <dbReference type="ARBA" id="ARBA00022723"/>
    </source>
</evidence>
<dbReference type="GO" id="GO:0032196">
    <property type="term" value="P:transposition"/>
    <property type="evidence" value="ECO:0007669"/>
    <property type="project" value="UniProtKB-KW"/>
</dbReference>
<evidence type="ECO:0000256" key="5">
    <source>
        <dbReference type="ARBA" id="ARBA00022759"/>
    </source>
</evidence>
<keyword evidence="7" id="KW-0460">Magnesium</keyword>
<dbReference type="InterPro" id="IPR036397">
    <property type="entry name" value="RNaseH_sf"/>
</dbReference>
<dbReference type="InterPro" id="IPR001584">
    <property type="entry name" value="Integrase_cat-core"/>
</dbReference>
<protein>
    <recommendedName>
        <fullName evidence="16">Integrase catalytic domain-containing protein</fullName>
    </recommendedName>
</protein>
<dbReference type="GO" id="GO:0006310">
    <property type="term" value="P:DNA recombination"/>
    <property type="evidence" value="ECO:0007669"/>
    <property type="project" value="UniProtKB-KW"/>
</dbReference>
<keyword evidence="10" id="KW-0695">RNA-directed DNA polymerase</keyword>
<dbReference type="GO" id="GO:0015074">
    <property type="term" value="P:DNA integration"/>
    <property type="evidence" value="ECO:0007669"/>
    <property type="project" value="UniProtKB-KW"/>
</dbReference>
<keyword evidence="9" id="KW-0229">DNA integration</keyword>
<feature type="compositionally biased region" description="Polar residues" evidence="15">
    <location>
        <begin position="208"/>
        <end position="227"/>
    </location>
</feature>
<keyword evidence="12" id="KW-0233">DNA recombination</keyword>
<evidence type="ECO:0000256" key="15">
    <source>
        <dbReference type="SAM" id="MobiDB-lite"/>
    </source>
</evidence>
<reference evidence="17 18" key="1">
    <citation type="submission" date="2015-08" db="EMBL/GenBank/DDBJ databases">
        <title>Next Generation Sequencing and Analysis of the Genome of Puccinia sorghi L Schw, the Causal Agent of Maize Common Rust.</title>
        <authorList>
            <person name="Rochi L."/>
            <person name="Burguener G."/>
            <person name="Darino M."/>
            <person name="Turjanski A."/>
            <person name="Kreff E."/>
            <person name="Dieguez M.J."/>
            <person name="Sacco F."/>
        </authorList>
    </citation>
    <scope>NUCLEOTIDE SEQUENCE [LARGE SCALE GENOMIC DNA]</scope>
    <source>
        <strain evidence="17 18">RO10H11247</strain>
    </source>
</reference>
<sequence length="654" mass="73846">MAEPGVGPINPRVAMAGPSETTKNDGFRQAMLKAALDTTPQLTEENYSVWKDKMSGLLELWGVLNTLKSTALPLSKWILLHTTTSSTPKIEAPLKKFGTRIFNEFLYLTFKEDAIESFITEVRIQIKKLVDVGIDLPEDILAYLILFKFPNSLHHLKRQIMHSDKTLKVDFVCNHLTQYNNESKAKTRDASTSEAALYSGKNKKFNRTMRSSKSGQNTDLNSNQKGSRCTDGYHNPKQDHNHSSDSCWHLHPDKAPDWWRESQEKWKNGNKNKSHVNYYLSLVTLWINNGDSKSKIILDSGMGEVTLYWKNRCVTLKDCLFVPDIVINLISPGCLDQKGCSVVSDNGFFKVIKDTQLVLKGSVKSNLYSVEEPTAVGSQVSTNYANSGEQLQEIHESFGHAAISRLKQFIPTTISQSDKDNFECRACVLSKITKQPFKGISTTASQSFEKIHLDLIGPIEPESTQHHRFILTLVDNYSGYLAGFPLQKKNDTTEVLINLIENEKKRLGYYPTWVCSDGGGEFVGKKLIDFLSNNNIRRLISEPYHPEHNGRAERANRTIVESIRATFESSKLKKSLWPEILKSCCLMLNQINQRQEVESPWKKMHGKELPEGFVKPIGTAAIFINQQGVLVGFDPLLLSYRILCKSGAIIKTKH</sequence>
<feature type="non-terminal residue" evidence="17">
    <location>
        <position position="654"/>
    </location>
</feature>
<keyword evidence="1" id="KW-0815">Transposition</keyword>
<evidence type="ECO:0000256" key="11">
    <source>
        <dbReference type="ARBA" id="ARBA00022932"/>
    </source>
</evidence>
<dbReference type="SUPFAM" id="SSF53098">
    <property type="entry name" value="Ribonuclease H-like"/>
    <property type="match status" value="1"/>
</dbReference>
<dbReference type="GO" id="GO:0005634">
    <property type="term" value="C:nucleus"/>
    <property type="evidence" value="ECO:0007669"/>
    <property type="project" value="UniProtKB-ARBA"/>
</dbReference>
<keyword evidence="4" id="KW-0479">Metal-binding</keyword>
<dbReference type="Proteomes" id="UP000037035">
    <property type="component" value="Unassembled WGS sequence"/>
</dbReference>
<dbReference type="GO" id="GO:0003964">
    <property type="term" value="F:RNA-directed DNA polymerase activity"/>
    <property type="evidence" value="ECO:0007669"/>
    <property type="project" value="UniProtKB-KW"/>
</dbReference>
<proteinExistence type="predicted"/>
<evidence type="ECO:0000256" key="14">
    <source>
        <dbReference type="ARBA" id="ARBA00049244"/>
    </source>
</evidence>
<keyword evidence="3" id="KW-0540">Nuclease</keyword>
<evidence type="ECO:0000259" key="16">
    <source>
        <dbReference type="PROSITE" id="PS50994"/>
    </source>
</evidence>
<dbReference type="PANTHER" id="PTHR42648">
    <property type="entry name" value="TRANSPOSASE, PUTATIVE-RELATED"/>
    <property type="match status" value="1"/>
</dbReference>
<evidence type="ECO:0000256" key="3">
    <source>
        <dbReference type="ARBA" id="ARBA00022722"/>
    </source>
</evidence>
<feature type="compositionally biased region" description="Basic and acidic residues" evidence="15">
    <location>
        <begin position="234"/>
        <end position="247"/>
    </location>
</feature>
<comment type="catalytic activity">
    <reaction evidence="13">
        <text>DNA(n) + a 2'-deoxyribonucleoside 5'-triphosphate = DNA(n+1) + diphosphate</text>
        <dbReference type="Rhea" id="RHEA:22508"/>
        <dbReference type="Rhea" id="RHEA-COMP:17339"/>
        <dbReference type="Rhea" id="RHEA-COMP:17340"/>
        <dbReference type="ChEBI" id="CHEBI:33019"/>
        <dbReference type="ChEBI" id="CHEBI:61560"/>
        <dbReference type="ChEBI" id="CHEBI:173112"/>
        <dbReference type="EC" id="2.7.7.49"/>
    </reaction>
</comment>